<sequence length="429" mass="47767">MRYISEARMLEKAYEIGQVLNVATTFNTQPQGSDQSSEVMKAYHVSGFRLQNRSASHYIPDRISTSPQESYSEVSTIENDQEVQGIDPANTSFIVTDGLAIRLGRVSSNQEDRGPVRDTRQSPEIDIFAIRRCITFGISNGSRFLVDPSDHVFYPRCNNCCCVGSYGTFHLPVPFFNSSGIGSGTNRDISSTNLFKKSIYDLENTAGISMFIPNKWSDLPSFYNKSTTSNSPILSAWTGSQNFALIIAKNSKPCSIPGYLGEQRKMPAVQTTLIDLNFDLYIQTIPRAKPWNIETPKYDNRLSANSCNALEFVLSVNITVLGVTPFTNGGTMIFDSAPNIAKTTIFTIKDPKYNLDPVIIEQMLQSLNYLDVYRKLDDHIGGEENVSGELKDLQVRFGDFTDTDHGRRRASLGTEADVMPLLQEGTKTE</sequence>
<protein>
    <submittedName>
        <fullName evidence="2">Uncharacterized protein</fullName>
    </submittedName>
</protein>
<evidence type="ECO:0000256" key="1">
    <source>
        <dbReference type="SAM" id="MobiDB-lite"/>
    </source>
</evidence>
<dbReference type="Proteomes" id="UP000177625">
    <property type="component" value="Unassembled WGS sequence"/>
</dbReference>
<evidence type="ECO:0000313" key="2">
    <source>
        <dbReference type="EMBL" id="CZT53265.1"/>
    </source>
</evidence>
<accession>A0A1E1MWM2</accession>
<dbReference type="AlphaFoldDB" id="A0A1E1MWM2"/>
<feature type="region of interest" description="Disordered" evidence="1">
    <location>
        <begin position="406"/>
        <end position="429"/>
    </location>
</feature>
<keyword evidence="3" id="KW-1185">Reference proteome</keyword>
<organism evidence="2 3">
    <name type="scientific">Rhynchosporium secalis</name>
    <name type="common">Barley scald fungus</name>
    <dbReference type="NCBI Taxonomy" id="38038"/>
    <lineage>
        <taxon>Eukaryota</taxon>
        <taxon>Fungi</taxon>
        <taxon>Dikarya</taxon>
        <taxon>Ascomycota</taxon>
        <taxon>Pezizomycotina</taxon>
        <taxon>Leotiomycetes</taxon>
        <taxon>Helotiales</taxon>
        <taxon>Ploettnerulaceae</taxon>
        <taxon>Rhynchosporium</taxon>
    </lineage>
</organism>
<proteinExistence type="predicted"/>
<dbReference type="EMBL" id="FJVC01000705">
    <property type="protein sequence ID" value="CZT53265.1"/>
    <property type="molecule type" value="Genomic_DNA"/>
</dbReference>
<name>A0A1E1MWM2_RHYSE</name>
<gene>
    <name evidence="2" type="ORF">RSE6_14744</name>
</gene>
<reference evidence="3" key="1">
    <citation type="submission" date="2016-03" db="EMBL/GenBank/DDBJ databases">
        <authorList>
            <person name="Guldener U."/>
        </authorList>
    </citation>
    <scope>NUCLEOTIDE SEQUENCE [LARGE SCALE GENOMIC DNA]</scope>
</reference>
<evidence type="ECO:0000313" key="3">
    <source>
        <dbReference type="Proteomes" id="UP000177625"/>
    </source>
</evidence>